<dbReference type="RefSeq" id="WP_024767750.1">
    <property type="nucleotide sequence ID" value="NZ_CP049140.1"/>
</dbReference>
<organism evidence="3 4">
    <name type="scientific">Pseudomonas nitroreducens</name>
    <dbReference type="NCBI Taxonomy" id="46680"/>
    <lineage>
        <taxon>Bacteria</taxon>
        <taxon>Pseudomonadati</taxon>
        <taxon>Pseudomonadota</taxon>
        <taxon>Gammaproteobacteria</taxon>
        <taxon>Pseudomonadales</taxon>
        <taxon>Pseudomonadaceae</taxon>
        <taxon>Pseudomonas</taxon>
    </lineage>
</organism>
<name>A0A6G6IT28_PSENT</name>
<dbReference type="Pfam" id="PF17891">
    <property type="entry name" value="FluMu_N"/>
    <property type="match status" value="1"/>
</dbReference>
<feature type="region of interest" description="Disordered" evidence="1">
    <location>
        <begin position="51"/>
        <end position="159"/>
    </location>
</feature>
<evidence type="ECO:0000259" key="2">
    <source>
        <dbReference type="Pfam" id="PF17891"/>
    </source>
</evidence>
<feature type="compositionally biased region" description="Pro residues" evidence="1">
    <location>
        <begin position="74"/>
        <end position="88"/>
    </location>
</feature>
<dbReference type="AlphaFoldDB" id="A0A6G6IT28"/>
<dbReference type="KEGG" id="pnt:G5B91_07695"/>
<dbReference type="EMBL" id="CP049140">
    <property type="protein sequence ID" value="QIE86152.1"/>
    <property type="molecule type" value="Genomic_DNA"/>
</dbReference>
<sequence length="159" mass="16017">MIVRIKSARDGYRRCGVAHPRQVTDHPADRFTEDELERLQADPVLTVTLVDGDLESIQEPSGGLGAAPAGVSPEPAPVPAAEPAPAPAAAPQKPAKAQVKAPQKAAAKKGSAKVSARGKGGAKAPAKEGTEAAQEGQSADDANSSAKPAEGEGSEGGQE</sequence>
<feature type="compositionally biased region" description="Polar residues" evidence="1">
    <location>
        <begin position="135"/>
        <end position="146"/>
    </location>
</feature>
<dbReference type="Gene3D" id="3.40.5.80">
    <property type="match status" value="1"/>
</dbReference>
<feature type="compositionally biased region" description="Low complexity" evidence="1">
    <location>
        <begin position="89"/>
        <end position="105"/>
    </location>
</feature>
<evidence type="ECO:0000256" key="1">
    <source>
        <dbReference type="SAM" id="MobiDB-lite"/>
    </source>
</evidence>
<feature type="domain" description="Mu-like prophage FluMu N-terminal" evidence="2">
    <location>
        <begin position="5"/>
        <end position="51"/>
    </location>
</feature>
<dbReference type="SUPFAM" id="SSF160059">
    <property type="entry name" value="PriA/YqbF domain"/>
    <property type="match status" value="1"/>
</dbReference>
<protein>
    <recommendedName>
        <fullName evidence="2">Mu-like prophage FluMu N-terminal domain-containing protein</fullName>
    </recommendedName>
</protein>
<proteinExistence type="predicted"/>
<dbReference type="InterPro" id="IPR041227">
    <property type="entry name" value="FluMu_N"/>
</dbReference>
<reference evidence="3 4" key="1">
    <citation type="submission" date="2020-02" db="EMBL/GenBank/DDBJ databases">
        <title>Integrative conjugative elements (ICEs) and plasmids drive adaptation of Pseudomonas nitroreducens strain HBP1 to wastewater environment.</title>
        <authorList>
            <person name="Sentchilo V."/>
            <person name="Carraro N."/>
            <person name="Bertelli C."/>
            <person name="van der Meer J.R."/>
        </authorList>
    </citation>
    <scope>NUCLEOTIDE SEQUENCE [LARGE SCALE GENOMIC DNA]</scope>
    <source>
        <strain evidence="3 4">HBP1</strain>
    </source>
</reference>
<accession>A0A6G6IT28</accession>
<evidence type="ECO:0000313" key="4">
    <source>
        <dbReference type="Proteomes" id="UP000501063"/>
    </source>
</evidence>
<gene>
    <name evidence="3" type="ORF">G5B91_07695</name>
</gene>
<dbReference type="Proteomes" id="UP000501063">
    <property type="component" value="Chromosome"/>
</dbReference>
<evidence type="ECO:0000313" key="3">
    <source>
        <dbReference type="EMBL" id="QIE86152.1"/>
    </source>
</evidence>